<dbReference type="InterPro" id="IPR029033">
    <property type="entry name" value="His_PPase_superfam"/>
</dbReference>
<evidence type="ECO:0000256" key="1">
    <source>
        <dbReference type="PIRSR" id="PIRSR613078-1"/>
    </source>
</evidence>
<feature type="active site" description="Proton donor/acceptor" evidence="1">
    <location>
        <position position="81"/>
    </location>
</feature>
<dbReference type="PIRSF" id="PIRSF000709">
    <property type="entry name" value="6PFK_2-Ptase"/>
    <property type="match status" value="1"/>
</dbReference>
<dbReference type="SMART" id="SM00855">
    <property type="entry name" value="PGAM"/>
    <property type="match status" value="1"/>
</dbReference>
<name>A0A7X0HTT2_9BACI</name>
<dbReference type="Gene3D" id="3.40.50.1240">
    <property type="entry name" value="Phosphoglycerate mutase-like"/>
    <property type="match status" value="1"/>
</dbReference>
<dbReference type="InterPro" id="IPR050275">
    <property type="entry name" value="PGM_Phosphatase"/>
</dbReference>
<feature type="binding site" evidence="2">
    <location>
        <position position="92"/>
    </location>
    <ligand>
        <name>substrate</name>
    </ligand>
</feature>
<dbReference type="PANTHER" id="PTHR48100">
    <property type="entry name" value="BROAD-SPECIFICITY PHOSPHATASE YOR283W-RELATED"/>
    <property type="match status" value="1"/>
</dbReference>
<gene>
    <name evidence="3" type="ORF">HNR53_003316</name>
</gene>
<sequence>MQVTFIRHLPTEWNKMGKLQGRMDISLLPVSKELAKGIRHNQRYLKKLAPFDIVLSSSLKRTQQTAEVYGYKSETDALLDELDFGPFEGRSKEELHEEYGKQWLEEPKTLVLGESMAHLEERILSFLKKYQHFSNLLVFGHGSWIRAMISYSLYSHINDMNKVTVDNNACFTLLVNPE</sequence>
<organism evidence="3 4">
    <name type="scientific">Bacillus benzoevorans</name>
    <dbReference type="NCBI Taxonomy" id="1456"/>
    <lineage>
        <taxon>Bacteria</taxon>
        <taxon>Bacillati</taxon>
        <taxon>Bacillota</taxon>
        <taxon>Bacilli</taxon>
        <taxon>Bacillales</taxon>
        <taxon>Bacillaceae</taxon>
        <taxon>Bacillus</taxon>
    </lineage>
</organism>
<feature type="active site" description="Tele-phosphohistidine intermediate" evidence="1">
    <location>
        <position position="8"/>
    </location>
</feature>
<dbReference type="GO" id="GO:0016791">
    <property type="term" value="F:phosphatase activity"/>
    <property type="evidence" value="ECO:0007669"/>
    <property type="project" value="TreeGrafter"/>
</dbReference>
<protein>
    <submittedName>
        <fullName evidence="3">Broad specificity phosphatase PhoE</fullName>
    </submittedName>
</protein>
<evidence type="ECO:0000313" key="4">
    <source>
        <dbReference type="Proteomes" id="UP000531594"/>
    </source>
</evidence>
<dbReference type="PANTHER" id="PTHR48100:SF1">
    <property type="entry name" value="HISTIDINE PHOSPHATASE FAMILY PROTEIN-RELATED"/>
    <property type="match status" value="1"/>
</dbReference>
<accession>A0A7X0HTT2</accession>
<feature type="binding site" evidence="2">
    <location>
        <position position="61"/>
    </location>
    <ligand>
        <name>substrate</name>
    </ligand>
</feature>
<keyword evidence="4" id="KW-1185">Reference proteome</keyword>
<feature type="binding site" evidence="2">
    <location>
        <begin position="7"/>
        <end position="14"/>
    </location>
    <ligand>
        <name>substrate</name>
    </ligand>
</feature>
<dbReference type="InterPro" id="IPR013078">
    <property type="entry name" value="His_Pase_superF_clade-1"/>
</dbReference>
<evidence type="ECO:0000256" key="2">
    <source>
        <dbReference type="PIRSR" id="PIRSR613078-2"/>
    </source>
</evidence>
<dbReference type="AlphaFoldDB" id="A0A7X0HTT2"/>
<reference evidence="3 4" key="1">
    <citation type="submission" date="2020-08" db="EMBL/GenBank/DDBJ databases">
        <title>Genomic Encyclopedia of Type Strains, Phase IV (KMG-IV): sequencing the most valuable type-strain genomes for metagenomic binning, comparative biology and taxonomic classification.</title>
        <authorList>
            <person name="Goeker M."/>
        </authorList>
    </citation>
    <scope>NUCLEOTIDE SEQUENCE [LARGE SCALE GENOMIC DNA]</scope>
    <source>
        <strain evidence="3 4">DSM 5391</strain>
    </source>
</reference>
<dbReference type="CDD" id="cd07067">
    <property type="entry name" value="HP_PGM_like"/>
    <property type="match status" value="1"/>
</dbReference>
<dbReference type="Proteomes" id="UP000531594">
    <property type="component" value="Unassembled WGS sequence"/>
</dbReference>
<dbReference type="SUPFAM" id="SSF53254">
    <property type="entry name" value="Phosphoglycerate mutase-like"/>
    <property type="match status" value="1"/>
</dbReference>
<comment type="caution">
    <text evidence="3">The sequence shown here is derived from an EMBL/GenBank/DDBJ whole genome shotgun (WGS) entry which is preliminary data.</text>
</comment>
<proteinExistence type="predicted"/>
<dbReference type="RefSeq" id="WP_184527847.1">
    <property type="nucleotide sequence ID" value="NZ_JACHGK010000012.1"/>
</dbReference>
<dbReference type="Pfam" id="PF00300">
    <property type="entry name" value="His_Phos_1"/>
    <property type="match status" value="1"/>
</dbReference>
<dbReference type="GO" id="GO:0005737">
    <property type="term" value="C:cytoplasm"/>
    <property type="evidence" value="ECO:0007669"/>
    <property type="project" value="TreeGrafter"/>
</dbReference>
<dbReference type="EMBL" id="JACHGK010000012">
    <property type="protein sequence ID" value="MBB6446656.1"/>
    <property type="molecule type" value="Genomic_DNA"/>
</dbReference>
<evidence type="ECO:0000313" key="3">
    <source>
        <dbReference type="EMBL" id="MBB6446656.1"/>
    </source>
</evidence>